<evidence type="ECO:0000313" key="4">
    <source>
        <dbReference type="EMBL" id="KAK7735156.1"/>
    </source>
</evidence>
<feature type="domain" description="NmrA-like" evidence="3">
    <location>
        <begin position="4"/>
        <end position="282"/>
    </location>
</feature>
<dbReference type="Pfam" id="PF05368">
    <property type="entry name" value="NmrA"/>
    <property type="match status" value="1"/>
</dbReference>
<name>A0ABR1PF17_DIAER</name>
<dbReference type="Gene3D" id="3.40.50.720">
    <property type="entry name" value="NAD(P)-binding Rossmann-like Domain"/>
    <property type="match status" value="1"/>
</dbReference>
<dbReference type="PANTHER" id="PTHR42748:SF28">
    <property type="entry name" value="NMRA-LIKE DOMAIN-CONTAINING PROTEIN"/>
    <property type="match status" value="1"/>
</dbReference>
<accession>A0ABR1PF17</accession>
<reference evidence="4 5" key="1">
    <citation type="submission" date="2024-02" db="EMBL/GenBank/DDBJ databases">
        <title>De novo assembly and annotation of 12 fungi associated with fruit tree decline syndrome in Ontario, Canada.</title>
        <authorList>
            <person name="Sulman M."/>
            <person name="Ellouze W."/>
            <person name="Ilyukhin E."/>
        </authorList>
    </citation>
    <scope>NUCLEOTIDE SEQUENCE [LARGE SCALE GENOMIC DNA]</scope>
    <source>
        <strain evidence="4 5">M169</strain>
    </source>
</reference>
<dbReference type="InterPro" id="IPR036291">
    <property type="entry name" value="NAD(P)-bd_dom_sf"/>
</dbReference>
<protein>
    <recommendedName>
        <fullName evidence="3">NmrA-like domain-containing protein</fullName>
    </recommendedName>
</protein>
<evidence type="ECO:0000256" key="1">
    <source>
        <dbReference type="ARBA" id="ARBA00006328"/>
    </source>
</evidence>
<proteinExistence type="inferred from homology"/>
<organism evidence="4 5">
    <name type="scientific">Diaporthe eres</name>
    <name type="common">Phomopsis oblonga</name>
    <dbReference type="NCBI Taxonomy" id="83184"/>
    <lineage>
        <taxon>Eukaryota</taxon>
        <taxon>Fungi</taxon>
        <taxon>Dikarya</taxon>
        <taxon>Ascomycota</taxon>
        <taxon>Pezizomycotina</taxon>
        <taxon>Sordariomycetes</taxon>
        <taxon>Sordariomycetidae</taxon>
        <taxon>Diaporthales</taxon>
        <taxon>Diaporthaceae</taxon>
        <taxon>Diaporthe</taxon>
        <taxon>Diaporthe eres species complex</taxon>
    </lineage>
</organism>
<keyword evidence="5" id="KW-1185">Reference proteome</keyword>
<comment type="similarity">
    <text evidence="1">Belongs to the NmrA-type oxidoreductase family.</text>
</comment>
<dbReference type="InterPro" id="IPR051164">
    <property type="entry name" value="NmrA-like_oxidored"/>
</dbReference>
<evidence type="ECO:0000256" key="2">
    <source>
        <dbReference type="ARBA" id="ARBA00022857"/>
    </source>
</evidence>
<dbReference type="Gene3D" id="3.90.25.10">
    <property type="entry name" value="UDP-galactose 4-epimerase, domain 1"/>
    <property type="match status" value="1"/>
</dbReference>
<dbReference type="InterPro" id="IPR008030">
    <property type="entry name" value="NmrA-like"/>
</dbReference>
<keyword evidence="2" id="KW-0521">NADP</keyword>
<gene>
    <name evidence="4" type="ORF">SLS63_004144</name>
</gene>
<sequence>MPVLAVFGATGTQGRSVVSALQSSHNPAYHIRGLTSNKSSDAARELSRTGVEVVEVDVGSEASIRAALEGAEAVFANTAFPPDVFVSQGAAAAEEAESKTAVRMAHALAHVTTLKHLVWSTLPDGGKRTDGKVHIHHFQSKVAAAQFIRNEPELAKKTTMLAVGMYGSNLKNPGYLPIYDKFVLKLPLRPDASFSSVGDERKNIGILVRAILRSGERSYDKWVVGEAHRTTMSQDVEALDRVVKEQLGNETQVAYENTSLQENEAIWGPVATQKAAMFQYYELQDDAFVDAGQEDKTLYPHDLGVTGDELATVEDCLKSFDWKNILYGRGN</sequence>
<dbReference type="EMBL" id="JAKNSF020000014">
    <property type="protein sequence ID" value="KAK7735156.1"/>
    <property type="molecule type" value="Genomic_DNA"/>
</dbReference>
<dbReference type="SUPFAM" id="SSF51735">
    <property type="entry name" value="NAD(P)-binding Rossmann-fold domains"/>
    <property type="match status" value="1"/>
</dbReference>
<dbReference type="Proteomes" id="UP001430848">
    <property type="component" value="Unassembled WGS sequence"/>
</dbReference>
<evidence type="ECO:0000313" key="5">
    <source>
        <dbReference type="Proteomes" id="UP001430848"/>
    </source>
</evidence>
<dbReference type="PANTHER" id="PTHR42748">
    <property type="entry name" value="NITROGEN METABOLITE REPRESSION PROTEIN NMRA FAMILY MEMBER"/>
    <property type="match status" value="1"/>
</dbReference>
<comment type="caution">
    <text evidence="4">The sequence shown here is derived from an EMBL/GenBank/DDBJ whole genome shotgun (WGS) entry which is preliminary data.</text>
</comment>
<evidence type="ECO:0000259" key="3">
    <source>
        <dbReference type="Pfam" id="PF05368"/>
    </source>
</evidence>